<evidence type="ECO:0000256" key="8">
    <source>
        <dbReference type="ARBA" id="ARBA00035425"/>
    </source>
</evidence>
<dbReference type="PANTHER" id="PTHR34090">
    <property type="entry name" value="39S RIBOSOMAL PROTEIN L52, MITOCHONDRIAL"/>
    <property type="match status" value="1"/>
</dbReference>
<dbReference type="GO" id="GO:0005762">
    <property type="term" value="C:mitochondrial large ribosomal subunit"/>
    <property type="evidence" value="ECO:0007669"/>
    <property type="project" value="InterPro"/>
</dbReference>
<evidence type="ECO:0000256" key="6">
    <source>
        <dbReference type="ARBA" id="ARBA00023274"/>
    </source>
</evidence>
<dbReference type="GO" id="GO:0003735">
    <property type="term" value="F:structural constituent of ribosome"/>
    <property type="evidence" value="ECO:0007669"/>
    <property type="project" value="InterPro"/>
</dbReference>
<comment type="subcellular location">
    <subcellularLocation>
        <location evidence="1">Mitochondrion</location>
    </subcellularLocation>
</comment>
<evidence type="ECO:0000313" key="11">
    <source>
        <dbReference type="Proteomes" id="UP001159641"/>
    </source>
</evidence>
<evidence type="ECO:0000313" key="10">
    <source>
        <dbReference type="EMBL" id="KAJ8775945.1"/>
    </source>
</evidence>
<feature type="region of interest" description="Disordered" evidence="9">
    <location>
        <begin position="211"/>
        <end position="231"/>
    </location>
</feature>
<keyword evidence="6" id="KW-0687">Ribonucleoprotein</keyword>
<protein>
    <recommendedName>
        <fullName evidence="7">Large ribosomal subunit protein mL52</fullName>
    </recommendedName>
    <alternativeName>
        <fullName evidence="8">39S ribosomal protein L52, mitochondrial</fullName>
    </alternativeName>
</protein>
<comment type="similarity">
    <text evidence="2">Belongs to the mitochondrion-specific ribosomal protein mL52 family.</text>
</comment>
<evidence type="ECO:0000256" key="2">
    <source>
        <dbReference type="ARBA" id="ARBA00007232"/>
    </source>
</evidence>
<evidence type="ECO:0000256" key="5">
    <source>
        <dbReference type="ARBA" id="ARBA00023128"/>
    </source>
</evidence>
<dbReference type="EMBL" id="JAIQCJ010002543">
    <property type="protein sequence ID" value="KAJ8775945.1"/>
    <property type="molecule type" value="Genomic_DNA"/>
</dbReference>
<keyword evidence="5" id="KW-0496">Mitochondrion</keyword>
<organism evidence="10 11">
    <name type="scientific">Eschrichtius robustus</name>
    <name type="common">California gray whale</name>
    <name type="synonym">Eschrichtius gibbosus</name>
    <dbReference type="NCBI Taxonomy" id="9764"/>
    <lineage>
        <taxon>Eukaryota</taxon>
        <taxon>Metazoa</taxon>
        <taxon>Chordata</taxon>
        <taxon>Craniata</taxon>
        <taxon>Vertebrata</taxon>
        <taxon>Euteleostomi</taxon>
        <taxon>Mammalia</taxon>
        <taxon>Eutheria</taxon>
        <taxon>Laurasiatheria</taxon>
        <taxon>Artiodactyla</taxon>
        <taxon>Whippomorpha</taxon>
        <taxon>Cetacea</taxon>
        <taxon>Mysticeti</taxon>
        <taxon>Eschrichtiidae</taxon>
        <taxon>Eschrichtius</taxon>
    </lineage>
</organism>
<keyword evidence="11" id="KW-1185">Reference proteome</keyword>
<proteinExistence type="inferred from homology"/>
<evidence type="ECO:0000256" key="9">
    <source>
        <dbReference type="SAM" id="MobiDB-lite"/>
    </source>
</evidence>
<reference evidence="10 11" key="1">
    <citation type="submission" date="2022-11" db="EMBL/GenBank/DDBJ databases">
        <title>Whole genome sequence of Eschrichtius robustus ER-17-0199.</title>
        <authorList>
            <person name="Bruniche-Olsen A."/>
            <person name="Black A.N."/>
            <person name="Fields C.J."/>
            <person name="Walden K."/>
            <person name="Dewoody J.A."/>
        </authorList>
    </citation>
    <scope>NUCLEOTIDE SEQUENCE [LARGE SCALE GENOMIC DNA]</scope>
    <source>
        <strain evidence="10">ER-17-0199</strain>
        <tissue evidence="10">Blubber</tissue>
    </source>
</reference>
<dbReference type="AlphaFoldDB" id="A0AB34GAS6"/>
<gene>
    <name evidence="10" type="ORF">J1605_016008</name>
</gene>
<name>A0AB34GAS6_ESCRO</name>
<accession>A0AB34GAS6</accession>
<comment type="caution">
    <text evidence="10">The sequence shown here is derived from an EMBL/GenBank/DDBJ whole genome shotgun (WGS) entry which is preliminary data.</text>
</comment>
<sequence>MAWPLIENQIQDGDFRLPAQRRAWPRGHAHFRLLRLSMAALRLVLSGVRRLHCGAAARAGSQWRLQQGLAANPSDYGPLTELPDWSYAGLGPRRGARTARLPGRSRTMSLAPRPARSLLLPLLALASALASLSSAQSSFSPEVSELLRPCPESRPPGSSQALSRPRSPALCRPGGLRGRRPLARAPHAVAAASLALPALLGRVGCQVRSGVAGRAGPAPTPPPASPRGPSVSRLGALASRVAALAPWPAFPDTQRSPCEPGPRAGCRLRSLLPLRRL</sequence>
<evidence type="ECO:0000256" key="4">
    <source>
        <dbReference type="ARBA" id="ARBA00022980"/>
    </source>
</evidence>
<dbReference type="GO" id="GO:0032543">
    <property type="term" value="P:mitochondrial translation"/>
    <property type="evidence" value="ECO:0007669"/>
    <property type="project" value="InterPro"/>
</dbReference>
<keyword evidence="4" id="KW-0689">Ribosomal protein</keyword>
<dbReference type="Proteomes" id="UP001159641">
    <property type="component" value="Unassembled WGS sequence"/>
</dbReference>
<feature type="region of interest" description="Disordered" evidence="9">
    <location>
        <begin position="146"/>
        <end position="178"/>
    </location>
</feature>
<keyword evidence="3" id="KW-0809">Transit peptide</keyword>
<evidence type="ECO:0000256" key="7">
    <source>
        <dbReference type="ARBA" id="ARBA00035181"/>
    </source>
</evidence>
<dbReference type="PANTHER" id="PTHR34090:SF1">
    <property type="entry name" value="LARGE RIBOSOMAL SUBUNIT PROTEIN ML52"/>
    <property type="match status" value="1"/>
</dbReference>
<evidence type="ECO:0000256" key="3">
    <source>
        <dbReference type="ARBA" id="ARBA00022946"/>
    </source>
</evidence>
<dbReference type="InterPro" id="IPR034596">
    <property type="entry name" value="Ribosomal_mL52"/>
</dbReference>
<evidence type="ECO:0000256" key="1">
    <source>
        <dbReference type="ARBA" id="ARBA00004173"/>
    </source>
</evidence>
<dbReference type="Pfam" id="PF18699">
    <property type="entry name" value="MRPL52"/>
    <property type="match status" value="1"/>
</dbReference>